<dbReference type="Gene3D" id="2.60.120.10">
    <property type="entry name" value="Jelly Rolls"/>
    <property type="match status" value="1"/>
</dbReference>
<dbReference type="Proteomes" id="UP001562357">
    <property type="component" value="Unassembled WGS sequence"/>
</dbReference>
<comment type="caution">
    <text evidence="2">The sequence shown here is derived from an EMBL/GenBank/DDBJ whole genome shotgun (WGS) entry which is preliminary data.</text>
</comment>
<evidence type="ECO:0000313" key="2">
    <source>
        <dbReference type="EMBL" id="GAB0135793.1"/>
    </source>
</evidence>
<organism evidence="2 3">
    <name type="scientific">Epichloe bromicola</name>
    <dbReference type="NCBI Taxonomy" id="79588"/>
    <lineage>
        <taxon>Eukaryota</taxon>
        <taxon>Fungi</taxon>
        <taxon>Dikarya</taxon>
        <taxon>Ascomycota</taxon>
        <taxon>Pezizomycotina</taxon>
        <taxon>Sordariomycetes</taxon>
        <taxon>Hypocreomycetidae</taxon>
        <taxon>Hypocreales</taxon>
        <taxon>Clavicipitaceae</taxon>
        <taxon>Epichloe</taxon>
    </lineage>
</organism>
<feature type="domain" description="JmjC" evidence="1">
    <location>
        <begin position="115"/>
        <end position="320"/>
    </location>
</feature>
<evidence type="ECO:0000313" key="3">
    <source>
        <dbReference type="Proteomes" id="UP001562357"/>
    </source>
</evidence>
<dbReference type="SUPFAM" id="SSF51197">
    <property type="entry name" value="Clavaminate synthase-like"/>
    <property type="match status" value="1"/>
</dbReference>
<gene>
    <name evidence="2" type="primary">g4118</name>
    <name evidence="2" type="ORF">EsDP_00004118</name>
</gene>
<dbReference type="PANTHER" id="PTHR12461:SF99">
    <property type="entry name" value="BIFUNCTIONAL PEPTIDASE AND (3S)-LYSYL HYDROXYLASE JMJD7"/>
    <property type="match status" value="1"/>
</dbReference>
<dbReference type="PROSITE" id="PS51184">
    <property type="entry name" value="JMJC"/>
    <property type="match status" value="1"/>
</dbReference>
<dbReference type="InterPro" id="IPR041667">
    <property type="entry name" value="Cupin_8"/>
</dbReference>
<accession>A0ABQ0CQR7</accession>
<proteinExistence type="predicted"/>
<dbReference type="EMBL" id="BAAFGZ010000149">
    <property type="protein sequence ID" value="GAB0135793.1"/>
    <property type="molecule type" value="Genomic_DNA"/>
</dbReference>
<keyword evidence="3" id="KW-1185">Reference proteome</keyword>
<dbReference type="SMART" id="SM00558">
    <property type="entry name" value="JmjC"/>
    <property type="match status" value="1"/>
</dbReference>
<dbReference type="Pfam" id="PF13621">
    <property type="entry name" value="Cupin_8"/>
    <property type="match status" value="1"/>
</dbReference>
<name>A0ABQ0CQR7_9HYPO</name>
<dbReference type="InterPro" id="IPR003347">
    <property type="entry name" value="JmjC_dom"/>
</dbReference>
<dbReference type="InterPro" id="IPR014710">
    <property type="entry name" value="RmlC-like_jellyroll"/>
</dbReference>
<protein>
    <recommendedName>
        <fullName evidence="1">JmjC domain-containing protein</fullName>
    </recommendedName>
</protein>
<dbReference type="PANTHER" id="PTHR12461">
    <property type="entry name" value="HYPOXIA-INDUCIBLE FACTOR 1 ALPHA INHIBITOR-RELATED"/>
    <property type="match status" value="1"/>
</dbReference>
<reference evidence="3" key="1">
    <citation type="submission" date="2024-06" db="EMBL/GenBank/DDBJ databases">
        <title>Draft Genome Sequences of Epichloe bromicola Strains Isolated from Elymus ciliaris.</title>
        <authorList>
            <consortium name="Epichloe bromicola genome sequencing consortium"/>
            <person name="Miura A."/>
            <person name="Imano S."/>
            <person name="Ashida A."/>
            <person name="Sato I."/>
            <person name="Chiba S."/>
            <person name="Tanaka A."/>
            <person name="Camagna M."/>
            <person name="Takemoto D."/>
        </authorList>
    </citation>
    <scope>NUCLEOTIDE SEQUENCE [LARGE SCALE GENOMIC DNA]</scope>
    <source>
        <strain evidence="3">DP</strain>
    </source>
</reference>
<sequence length="328" mass="36967">MAPSGNESALRDIITTYNELNSSIIEELDSEPSPLEFMRYVSRNTPFVIRGGASSWKATRQWNAAYLKSALAGQTVNVAVRPHGNADAPTYSPQHCITVLSKPHEESQSFDNFLAYLLRQEKSDELPETTEVRYAQTQNDNFRDEYACLLPDAQKDIPFARIALQKKPDAVNLWIGNSKSVTATHKDNFENIFVQIIGRKHFVLLPPVCHPCMNEALLTPATYERDDNGRLSIWLDEHADLVPFVTWDPDNPQDNSTPLSKLAKPMRVTLDPGDMLYLPAMWYHKVSQSSSPDGEGFVVAVNYWYDMEFSGPLYPAVSLIRTLTKSIP</sequence>
<evidence type="ECO:0000259" key="1">
    <source>
        <dbReference type="PROSITE" id="PS51184"/>
    </source>
</evidence>